<evidence type="ECO:0000313" key="2">
    <source>
        <dbReference type="EMBL" id="MDR8522691.1"/>
    </source>
</evidence>
<organism evidence="2 4">
    <name type="scientific">Shewanella fidelis</name>
    <dbReference type="NCBI Taxonomy" id="173509"/>
    <lineage>
        <taxon>Bacteria</taxon>
        <taxon>Pseudomonadati</taxon>
        <taxon>Pseudomonadota</taxon>
        <taxon>Gammaproteobacteria</taxon>
        <taxon>Alteromonadales</taxon>
        <taxon>Shewanellaceae</taxon>
        <taxon>Shewanella</taxon>
    </lineage>
</organism>
<keyword evidence="1" id="KW-0812">Transmembrane</keyword>
<gene>
    <name evidence="2" type="ORF">OS133_03125</name>
    <name evidence="3" type="ORF">OS134_11935</name>
</gene>
<evidence type="ECO:0000313" key="4">
    <source>
        <dbReference type="Proteomes" id="UP001259340"/>
    </source>
</evidence>
<evidence type="ECO:0000256" key="1">
    <source>
        <dbReference type="SAM" id="Phobius"/>
    </source>
</evidence>
<reference evidence="3 5" key="1">
    <citation type="journal article" date="2022" name="bioRxiv">
        <title>Prophages regulate Shewanella fidelis 3313 motility and biofilm formation: implications for gut colonization dynamics in Ciona robusta.</title>
        <authorList>
            <person name="Natarajan O."/>
            <person name="Gibboney S.L."/>
            <person name="Young M.N."/>
            <person name="Lim S.J."/>
            <person name="Pluta N."/>
            <person name="Atkinson C.G."/>
            <person name="Leigh B.A."/>
            <person name="Liberti A."/>
            <person name="Kees E.D."/>
            <person name="Breitbart M."/>
            <person name="Gralnick J.A."/>
            <person name="Dishaw L.J."/>
        </authorList>
    </citation>
    <scope>NUCLEOTIDE SEQUENCE [LARGE SCALE GENOMIC DNA]</scope>
    <source>
        <strain evidence="3 5">JG4066</strain>
    </source>
</reference>
<accession>A0AAW8NJ46</accession>
<proteinExistence type="predicted"/>
<dbReference type="EMBL" id="JAPMLD010000004">
    <property type="protein sequence ID" value="MDW4824770.1"/>
    <property type="molecule type" value="Genomic_DNA"/>
</dbReference>
<dbReference type="Proteomes" id="UP001259340">
    <property type="component" value="Unassembled WGS sequence"/>
</dbReference>
<sequence length="70" mass="8063">MKQPNRHVIALINYVVLVPLVYFIPKWMSPHLPEDMWLQVAANVAVIVVIISYLVMPLVSKLNQHFQPKA</sequence>
<dbReference type="Proteomes" id="UP001271263">
    <property type="component" value="Unassembled WGS sequence"/>
</dbReference>
<protein>
    <submittedName>
        <fullName evidence="2">Uncharacterized protein</fullName>
    </submittedName>
</protein>
<evidence type="ECO:0000313" key="3">
    <source>
        <dbReference type="EMBL" id="MDW4824770.1"/>
    </source>
</evidence>
<reference evidence="2" key="2">
    <citation type="submission" date="2022-11" db="EMBL/GenBank/DDBJ databases">
        <title>Prophages regulate Shewanella fidelis motility and biofilm formation: implications for gut colonization dynamics in Ciona robusta.</title>
        <authorList>
            <person name="Natarajan O."/>
            <person name="Gibboney S.L."/>
            <person name="Young M.N."/>
            <person name="Lim S.J."/>
            <person name="Pluta N."/>
            <person name="Atkinson C.G.F."/>
            <person name="Leigh B.A."/>
            <person name="Liberti A."/>
            <person name="Kees E."/>
            <person name="Breitbart M."/>
            <person name="Gralnick J."/>
            <person name="Dishaw L.J."/>
        </authorList>
    </citation>
    <scope>NUCLEOTIDE SEQUENCE</scope>
    <source>
        <strain evidence="2">3313</strain>
    </source>
</reference>
<name>A0AAW8NJ46_9GAMM</name>
<keyword evidence="5" id="KW-1185">Reference proteome</keyword>
<dbReference type="RefSeq" id="WP_108945732.1">
    <property type="nucleotide sequence ID" value="NZ_JAPMLA010000005.1"/>
</dbReference>
<dbReference type="EMBL" id="JAPMLE010000001">
    <property type="protein sequence ID" value="MDR8522691.1"/>
    <property type="molecule type" value="Genomic_DNA"/>
</dbReference>
<keyword evidence="1" id="KW-1133">Transmembrane helix</keyword>
<dbReference type="AlphaFoldDB" id="A0AAW8NJ46"/>
<evidence type="ECO:0000313" key="5">
    <source>
        <dbReference type="Proteomes" id="UP001271263"/>
    </source>
</evidence>
<keyword evidence="1" id="KW-0472">Membrane</keyword>
<comment type="caution">
    <text evidence="2">The sequence shown here is derived from an EMBL/GenBank/DDBJ whole genome shotgun (WGS) entry which is preliminary data.</text>
</comment>
<feature type="transmembrane region" description="Helical" evidence="1">
    <location>
        <begin position="7"/>
        <end position="24"/>
    </location>
</feature>
<feature type="transmembrane region" description="Helical" evidence="1">
    <location>
        <begin position="36"/>
        <end position="59"/>
    </location>
</feature>